<dbReference type="SMART" id="SM00184">
    <property type="entry name" value="RING"/>
    <property type="match status" value="1"/>
</dbReference>
<dbReference type="SUPFAM" id="SSF57850">
    <property type="entry name" value="RING/U-box"/>
    <property type="match status" value="1"/>
</dbReference>
<feature type="coiled-coil region" evidence="5">
    <location>
        <begin position="153"/>
        <end position="180"/>
    </location>
</feature>
<organism evidence="9 10">
    <name type="scientific">Strongylocentrotus purpuratus</name>
    <name type="common">Purple sea urchin</name>
    <dbReference type="NCBI Taxonomy" id="7668"/>
    <lineage>
        <taxon>Eukaryota</taxon>
        <taxon>Metazoa</taxon>
        <taxon>Echinodermata</taxon>
        <taxon>Eleutherozoa</taxon>
        <taxon>Echinozoa</taxon>
        <taxon>Echinoidea</taxon>
        <taxon>Euechinoidea</taxon>
        <taxon>Echinacea</taxon>
        <taxon>Camarodonta</taxon>
        <taxon>Echinidea</taxon>
        <taxon>Strongylocentrotidae</taxon>
        <taxon>Strongylocentrotus</taxon>
    </lineage>
</organism>
<dbReference type="RefSeq" id="XP_030840912.1">
    <property type="nucleotide sequence ID" value="XM_030985052.1"/>
</dbReference>
<dbReference type="EnsemblMetazoa" id="XM_011677169">
    <property type="protein sequence ID" value="XP_011675471"/>
    <property type="gene ID" value="LOC105443686"/>
</dbReference>
<dbReference type="GeneID" id="115923756"/>
<evidence type="ECO:0000313" key="10">
    <source>
        <dbReference type="Proteomes" id="UP000007110"/>
    </source>
</evidence>
<dbReference type="KEGG" id="spu:105443686"/>
<keyword evidence="2 4" id="KW-0863">Zinc-finger</keyword>
<keyword evidence="3" id="KW-0862">Zinc</keyword>
<evidence type="ECO:0000259" key="7">
    <source>
        <dbReference type="PROSITE" id="PS50089"/>
    </source>
</evidence>
<dbReference type="GO" id="GO:0008270">
    <property type="term" value="F:zinc ion binding"/>
    <property type="evidence" value="ECO:0007669"/>
    <property type="project" value="UniProtKB-KW"/>
</dbReference>
<dbReference type="KEGG" id="spu:115923756"/>
<dbReference type="PROSITE" id="PS50119">
    <property type="entry name" value="ZF_BBOX"/>
    <property type="match status" value="1"/>
</dbReference>
<dbReference type="AlphaFoldDB" id="A0A7M7HGW2"/>
<accession>A0A7M7HGW2</accession>
<sequence length="329" mass="37324">MERKRKLTLYPDMAEHLMCTICSDTFDDPRNLVCGHVFCKKCLDILDESQLGSPLKTSICCPTCSRKTKLRESRVNGFSRNLPIRKLLHQDLSEEPGPSGKRPKRTPTCKTHNQERRDIYCSTCLVFICFKCFQEKHTHHVTKTRNEFLGELSQMTKDAKQRYQVQLKTLENNLLEADQGVSKLIIHHNNAKQSIEDEFKAELAQLNKNITFRLQSLTKSTKNLESDVARFKEKGKHFKQSLAIAVPKLESKTLEELDGEDLKSYVKTVDTVLNLLKTDIGVEHLKLWNKLLVPSAPSRPQHGCVPSTSGGTAGQALQKVSPKSINKPL</sequence>
<evidence type="ECO:0000256" key="6">
    <source>
        <dbReference type="SAM" id="MobiDB-lite"/>
    </source>
</evidence>
<dbReference type="SUPFAM" id="SSF57845">
    <property type="entry name" value="B-box zinc-binding domain"/>
    <property type="match status" value="1"/>
</dbReference>
<evidence type="ECO:0000256" key="3">
    <source>
        <dbReference type="ARBA" id="ARBA00022833"/>
    </source>
</evidence>
<dbReference type="PROSITE" id="PS00518">
    <property type="entry name" value="ZF_RING_1"/>
    <property type="match status" value="1"/>
</dbReference>
<dbReference type="InterPro" id="IPR027370">
    <property type="entry name" value="Znf-RING_euk"/>
</dbReference>
<dbReference type="PANTHER" id="PTHR25462:SF229">
    <property type="entry name" value="TRANSCRIPTION INTERMEDIARY FACTOR 1-BETA"/>
    <property type="match status" value="1"/>
</dbReference>
<reference evidence="9" key="2">
    <citation type="submission" date="2021-01" db="UniProtKB">
        <authorList>
            <consortium name="EnsemblMetazoa"/>
        </authorList>
    </citation>
    <scope>IDENTIFICATION</scope>
</reference>
<dbReference type="InParanoid" id="A0A7M7HGW2"/>
<dbReference type="GeneID" id="105443686"/>
<evidence type="ECO:0000256" key="1">
    <source>
        <dbReference type="ARBA" id="ARBA00022723"/>
    </source>
</evidence>
<evidence type="ECO:0000256" key="2">
    <source>
        <dbReference type="ARBA" id="ARBA00022771"/>
    </source>
</evidence>
<dbReference type="RefSeq" id="XP_011675471.1">
    <property type="nucleotide sequence ID" value="XM_011677169.2"/>
</dbReference>
<dbReference type="InterPro" id="IPR001841">
    <property type="entry name" value="Znf_RING"/>
</dbReference>
<name>A0A7M7HGW2_STRPU</name>
<evidence type="ECO:0000259" key="8">
    <source>
        <dbReference type="PROSITE" id="PS50119"/>
    </source>
</evidence>
<dbReference type="Pfam" id="PF00643">
    <property type="entry name" value="zf-B_box"/>
    <property type="match status" value="1"/>
</dbReference>
<dbReference type="Proteomes" id="UP000007110">
    <property type="component" value="Unassembled WGS sequence"/>
</dbReference>
<feature type="region of interest" description="Disordered" evidence="6">
    <location>
        <begin position="89"/>
        <end position="110"/>
    </location>
</feature>
<dbReference type="Pfam" id="PF13445">
    <property type="entry name" value="zf-RING_UBOX"/>
    <property type="match status" value="1"/>
</dbReference>
<dbReference type="InterPro" id="IPR000315">
    <property type="entry name" value="Znf_B-box"/>
</dbReference>
<dbReference type="PANTHER" id="PTHR25462">
    <property type="entry name" value="BONUS, ISOFORM C-RELATED"/>
    <property type="match status" value="1"/>
</dbReference>
<proteinExistence type="predicted"/>
<reference evidence="10" key="1">
    <citation type="submission" date="2015-02" db="EMBL/GenBank/DDBJ databases">
        <title>Genome sequencing for Strongylocentrotus purpuratus.</title>
        <authorList>
            <person name="Murali S."/>
            <person name="Liu Y."/>
            <person name="Vee V."/>
            <person name="English A."/>
            <person name="Wang M."/>
            <person name="Skinner E."/>
            <person name="Han Y."/>
            <person name="Muzny D.M."/>
            <person name="Worley K.C."/>
            <person name="Gibbs R.A."/>
        </authorList>
    </citation>
    <scope>NUCLEOTIDE SEQUENCE</scope>
</reference>
<protein>
    <submittedName>
        <fullName evidence="9">Uncharacterized protein</fullName>
    </submittedName>
</protein>
<feature type="region of interest" description="Disordered" evidence="6">
    <location>
        <begin position="296"/>
        <end position="329"/>
    </location>
</feature>
<feature type="domain" description="RING-type" evidence="7">
    <location>
        <begin position="19"/>
        <end position="65"/>
    </location>
</feature>
<dbReference type="Gene3D" id="3.30.160.60">
    <property type="entry name" value="Classic Zinc Finger"/>
    <property type="match status" value="1"/>
</dbReference>
<dbReference type="OrthoDB" id="6105938at2759"/>
<dbReference type="InterPro" id="IPR017907">
    <property type="entry name" value="Znf_RING_CS"/>
</dbReference>
<dbReference type="OMA" id="CEHCIDE"/>
<dbReference type="InterPro" id="IPR047153">
    <property type="entry name" value="TRIM45/56/19-like"/>
</dbReference>
<dbReference type="InterPro" id="IPR013083">
    <property type="entry name" value="Znf_RING/FYVE/PHD"/>
</dbReference>
<dbReference type="PROSITE" id="PS50089">
    <property type="entry name" value="ZF_RING_2"/>
    <property type="match status" value="1"/>
</dbReference>
<keyword evidence="1" id="KW-0479">Metal-binding</keyword>
<feature type="domain" description="B box-type" evidence="8">
    <location>
        <begin position="104"/>
        <end position="140"/>
    </location>
</feature>
<keyword evidence="10" id="KW-1185">Reference proteome</keyword>
<keyword evidence="5" id="KW-0175">Coiled coil</keyword>
<dbReference type="GO" id="GO:0061630">
    <property type="term" value="F:ubiquitin protein ligase activity"/>
    <property type="evidence" value="ECO:0000318"/>
    <property type="project" value="GO_Central"/>
</dbReference>
<dbReference type="Gene3D" id="3.30.40.10">
    <property type="entry name" value="Zinc/RING finger domain, C3HC4 (zinc finger)"/>
    <property type="match status" value="1"/>
</dbReference>
<dbReference type="EnsemblMetazoa" id="XM_030985052">
    <property type="protein sequence ID" value="XP_030840912"/>
    <property type="gene ID" value="LOC115923756"/>
</dbReference>
<evidence type="ECO:0000313" key="9">
    <source>
        <dbReference type="EnsemblMetazoa" id="XP_011675471"/>
    </source>
</evidence>
<evidence type="ECO:0000256" key="5">
    <source>
        <dbReference type="SAM" id="Coils"/>
    </source>
</evidence>
<evidence type="ECO:0000256" key="4">
    <source>
        <dbReference type="PROSITE-ProRule" id="PRU00024"/>
    </source>
</evidence>